<accession>A0AAV5X179</accession>
<dbReference type="Proteomes" id="UP001432322">
    <property type="component" value="Unassembled WGS sequence"/>
</dbReference>
<dbReference type="Gene3D" id="2.60.210.10">
    <property type="entry name" value="Apoptosis, Tumor Necrosis Factor Receptor Associated Protein 2, Chain A"/>
    <property type="match status" value="1"/>
</dbReference>
<evidence type="ECO:0000313" key="3">
    <source>
        <dbReference type="EMBL" id="GMT37383.1"/>
    </source>
</evidence>
<gene>
    <name evidence="2" type="ORF">PFISCL1PPCAC_27717</name>
    <name evidence="3" type="ORF">PFISCL1PPCAC_28680</name>
</gene>
<dbReference type="EMBL" id="BTSY01000120">
    <property type="protein sequence ID" value="GMT37383.1"/>
    <property type="molecule type" value="Genomic_DNA"/>
</dbReference>
<dbReference type="InterPro" id="IPR008974">
    <property type="entry name" value="TRAF-like"/>
</dbReference>
<feature type="non-terminal residue" evidence="3">
    <location>
        <position position="1"/>
    </location>
</feature>
<feature type="non-terminal residue" evidence="3">
    <location>
        <position position="91"/>
    </location>
</feature>
<proteinExistence type="predicted"/>
<dbReference type="InterPro" id="IPR002083">
    <property type="entry name" value="MATH/TRAF_dom"/>
</dbReference>
<sequence>GDAQVVLRQSKTIWLNGLGWSIVALPRSHRNRISLSYFLKCSGTGGEKDEWTCDASATLAVLGVENEERQIKHTYTHNEQLAGYESFISAE</sequence>
<comment type="caution">
    <text evidence="3">The sequence shown here is derived from an EMBL/GenBank/DDBJ whole genome shotgun (WGS) entry which is preliminary data.</text>
</comment>
<dbReference type="EMBL" id="BTSY01000007">
    <property type="protein sequence ID" value="GMT36420.1"/>
    <property type="molecule type" value="Genomic_DNA"/>
</dbReference>
<evidence type="ECO:0000259" key="1">
    <source>
        <dbReference type="Pfam" id="PF00917"/>
    </source>
</evidence>
<dbReference type="Pfam" id="PF00917">
    <property type="entry name" value="MATH"/>
    <property type="match status" value="1"/>
</dbReference>
<dbReference type="SUPFAM" id="SSF49599">
    <property type="entry name" value="TRAF domain-like"/>
    <property type="match status" value="1"/>
</dbReference>
<name>A0AAV5X179_9BILA</name>
<dbReference type="AlphaFoldDB" id="A0AAV5X179"/>
<reference evidence="3" key="1">
    <citation type="submission" date="2023-10" db="EMBL/GenBank/DDBJ databases">
        <title>Genome assembly of Pristionchus species.</title>
        <authorList>
            <person name="Yoshida K."/>
            <person name="Sommer R.J."/>
        </authorList>
    </citation>
    <scope>NUCLEOTIDE SEQUENCE</scope>
    <source>
        <strain evidence="3">RS5133</strain>
    </source>
</reference>
<protein>
    <recommendedName>
        <fullName evidence="1">MATH domain-containing protein</fullName>
    </recommendedName>
</protein>
<evidence type="ECO:0000313" key="2">
    <source>
        <dbReference type="EMBL" id="GMT36420.1"/>
    </source>
</evidence>
<organism evidence="3 4">
    <name type="scientific">Pristionchus fissidentatus</name>
    <dbReference type="NCBI Taxonomy" id="1538716"/>
    <lineage>
        <taxon>Eukaryota</taxon>
        <taxon>Metazoa</taxon>
        <taxon>Ecdysozoa</taxon>
        <taxon>Nematoda</taxon>
        <taxon>Chromadorea</taxon>
        <taxon>Rhabditida</taxon>
        <taxon>Rhabditina</taxon>
        <taxon>Diplogasteromorpha</taxon>
        <taxon>Diplogasteroidea</taxon>
        <taxon>Neodiplogasteridae</taxon>
        <taxon>Pristionchus</taxon>
    </lineage>
</organism>
<evidence type="ECO:0000313" key="4">
    <source>
        <dbReference type="Proteomes" id="UP001432322"/>
    </source>
</evidence>
<keyword evidence="4" id="KW-1185">Reference proteome</keyword>
<feature type="domain" description="MATH" evidence="1">
    <location>
        <begin position="20"/>
        <end position="90"/>
    </location>
</feature>